<evidence type="ECO:0000313" key="4">
    <source>
        <dbReference type="Proteomes" id="UP000294832"/>
    </source>
</evidence>
<gene>
    <name evidence="3" type="ORF">EDC91_1203</name>
</gene>
<feature type="transmembrane region" description="Helical" evidence="1">
    <location>
        <begin position="34"/>
        <end position="54"/>
    </location>
</feature>
<proteinExistence type="predicted"/>
<evidence type="ECO:0000259" key="2">
    <source>
        <dbReference type="Pfam" id="PF00892"/>
    </source>
</evidence>
<protein>
    <submittedName>
        <fullName evidence="3">EamA-like transporter family protein</fullName>
    </submittedName>
</protein>
<accession>A0A4R2FCB1</accession>
<dbReference type="InterPro" id="IPR037185">
    <property type="entry name" value="EmrE-like"/>
</dbReference>
<feature type="transmembrane region" description="Helical" evidence="1">
    <location>
        <begin position="105"/>
        <end position="138"/>
    </location>
</feature>
<feature type="transmembrane region" description="Helical" evidence="1">
    <location>
        <begin position="66"/>
        <end position="85"/>
    </location>
</feature>
<feature type="transmembrane region" description="Helical" evidence="1">
    <location>
        <begin position="183"/>
        <end position="204"/>
    </location>
</feature>
<dbReference type="EMBL" id="SLWF01000020">
    <property type="protein sequence ID" value="TCN82037.1"/>
    <property type="molecule type" value="Genomic_DNA"/>
</dbReference>
<reference evidence="3 4" key="1">
    <citation type="submission" date="2019-03" db="EMBL/GenBank/DDBJ databases">
        <title>Freshwater and sediment microbial communities from various areas in North America, analyzing microbe dynamics in response to fracking.</title>
        <authorList>
            <person name="Lamendella R."/>
        </authorList>
    </citation>
    <scope>NUCLEOTIDE SEQUENCE [LARGE SCALE GENOMIC DNA]</scope>
    <source>
        <strain evidence="3 4">74A</strain>
    </source>
</reference>
<sequence length="290" mass="32247">MWILFTLMAAFMQAWRNAFQSRLSRDVKIAGVTLARFLYASPLAALYLWLLYLWQPAPWPQLWGLGGLYILGAALMQILATALMVKLFKLKNFAVGAGLAKSEALVAAILGTFIFGTHLSLLGWIGVFIGALAVFLLSVGDSWRSMSWSTVLLGIACGSGLALTSLWVREASLVLGLPFPHRAAWVLLLVILTQTLLLLLWLWLTDRNTLQALWQRPKLTVATSVSSFMGSLGWFSAMSLTAVPYVKTLGQVEVFFMMFISYFWLREKVRVKDIGGLLLIAMAAILVLWR</sequence>
<comment type="caution">
    <text evidence="3">The sequence shown here is derived from an EMBL/GenBank/DDBJ whole genome shotgun (WGS) entry which is preliminary data.</text>
</comment>
<evidence type="ECO:0000256" key="1">
    <source>
        <dbReference type="SAM" id="Phobius"/>
    </source>
</evidence>
<feature type="transmembrane region" description="Helical" evidence="1">
    <location>
        <begin position="150"/>
        <end position="168"/>
    </location>
</feature>
<keyword evidence="1" id="KW-0812">Transmembrane</keyword>
<evidence type="ECO:0000313" key="3">
    <source>
        <dbReference type="EMBL" id="TCN82037.1"/>
    </source>
</evidence>
<dbReference type="SUPFAM" id="SSF103481">
    <property type="entry name" value="Multidrug resistance efflux transporter EmrE"/>
    <property type="match status" value="2"/>
</dbReference>
<keyword evidence="1" id="KW-0472">Membrane</keyword>
<dbReference type="Pfam" id="PF00892">
    <property type="entry name" value="EamA"/>
    <property type="match status" value="1"/>
</dbReference>
<dbReference type="InterPro" id="IPR000620">
    <property type="entry name" value="EamA_dom"/>
</dbReference>
<keyword evidence="1" id="KW-1133">Transmembrane helix</keyword>
<name>A0A4R2FCB1_9GAMM</name>
<feature type="domain" description="EamA" evidence="2">
    <location>
        <begin position="157"/>
        <end position="288"/>
    </location>
</feature>
<feature type="transmembrane region" description="Helical" evidence="1">
    <location>
        <begin position="249"/>
        <end position="265"/>
    </location>
</feature>
<dbReference type="Proteomes" id="UP000294832">
    <property type="component" value="Unassembled WGS sequence"/>
</dbReference>
<dbReference type="AlphaFoldDB" id="A0A4R2FCB1"/>
<dbReference type="GO" id="GO:0016020">
    <property type="term" value="C:membrane"/>
    <property type="evidence" value="ECO:0007669"/>
    <property type="project" value="InterPro"/>
</dbReference>
<feature type="transmembrane region" description="Helical" evidence="1">
    <location>
        <begin position="225"/>
        <end position="243"/>
    </location>
</feature>
<feature type="transmembrane region" description="Helical" evidence="1">
    <location>
        <begin position="272"/>
        <end position="289"/>
    </location>
</feature>
<dbReference type="RefSeq" id="WP_133039531.1">
    <property type="nucleotide sequence ID" value="NZ_SLWF01000020.1"/>
</dbReference>
<keyword evidence="4" id="KW-1185">Reference proteome</keyword>
<dbReference type="OrthoDB" id="6707471at2"/>
<organism evidence="3 4">
    <name type="scientific">Shewanella fodinae</name>
    <dbReference type="NCBI Taxonomy" id="552357"/>
    <lineage>
        <taxon>Bacteria</taxon>
        <taxon>Pseudomonadati</taxon>
        <taxon>Pseudomonadota</taxon>
        <taxon>Gammaproteobacteria</taxon>
        <taxon>Alteromonadales</taxon>
        <taxon>Shewanellaceae</taxon>
        <taxon>Shewanella</taxon>
    </lineage>
</organism>